<feature type="transmembrane region" description="Helical" evidence="1">
    <location>
        <begin position="666"/>
        <end position="688"/>
    </location>
</feature>
<feature type="domain" description="EGF-like" evidence="3">
    <location>
        <begin position="85"/>
        <end position="117"/>
    </location>
</feature>
<dbReference type="SMART" id="SM00181">
    <property type="entry name" value="EGF"/>
    <property type="match status" value="10"/>
</dbReference>
<proteinExistence type="predicted"/>
<feature type="domain" description="EGF-like" evidence="3">
    <location>
        <begin position="195"/>
        <end position="233"/>
    </location>
</feature>
<dbReference type="Proteomes" id="UP000504634">
    <property type="component" value="Unplaced"/>
</dbReference>
<feature type="domain" description="EGF-like" evidence="3">
    <location>
        <begin position="417"/>
        <end position="449"/>
    </location>
</feature>
<feature type="domain" description="EGF-like" evidence="3">
    <location>
        <begin position="451"/>
        <end position="486"/>
    </location>
</feature>
<feature type="domain" description="EGF-like" evidence="3">
    <location>
        <begin position="119"/>
        <end position="154"/>
    </location>
</feature>
<feature type="domain" description="EGF-like" evidence="3">
    <location>
        <begin position="349"/>
        <end position="381"/>
    </location>
</feature>
<keyword evidence="4" id="KW-1185">Reference proteome</keyword>
<dbReference type="InterPro" id="IPR000742">
    <property type="entry name" value="EGF"/>
</dbReference>
<dbReference type="OrthoDB" id="409374at2759"/>
<evidence type="ECO:0000256" key="1">
    <source>
        <dbReference type="SAM" id="Phobius"/>
    </source>
</evidence>
<feature type="domain" description="EGF-like" evidence="3">
    <location>
        <begin position="315"/>
        <end position="347"/>
    </location>
</feature>
<evidence type="ECO:0000259" key="3">
    <source>
        <dbReference type="SMART" id="SM00181"/>
    </source>
</evidence>
<keyword evidence="2" id="KW-0732">Signal</keyword>
<dbReference type="InterPro" id="IPR053255">
    <property type="entry name" value="EGF-like_domain"/>
</dbReference>
<keyword evidence="1" id="KW-1133">Transmembrane helix</keyword>
<dbReference type="AlphaFoldDB" id="A0A6J2TKI5"/>
<dbReference type="Gene3D" id="2.10.25.10">
    <property type="entry name" value="Laminin"/>
    <property type="match status" value="6"/>
</dbReference>
<gene>
    <name evidence="5" type="primary">LOC115626030</name>
</gene>
<accession>A0A6J2TKI5</accession>
<feature type="domain" description="EGF-like" evidence="3">
    <location>
        <begin position="156"/>
        <end position="193"/>
    </location>
</feature>
<reference evidence="5" key="1">
    <citation type="submission" date="2025-08" db="UniProtKB">
        <authorList>
            <consortium name="RefSeq"/>
        </authorList>
    </citation>
    <scope>IDENTIFICATION</scope>
    <source>
        <strain evidence="5">11010-0011.00</strain>
        <tissue evidence="5">Whole body</tissue>
    </source>
</reference>
<protein>
    <submittedName>
        <fullName evidence="5">Tenascin-X-like</fullName>
    </submittedName>
</protein>
<feature type="signal peptide" evidence="2">
    <location>
        <begin position="1"/>
        <end position="17"/>
    </location>
</feature>
<dbReference type="GeneID" id="115626030"/>
<evidence type="ECO:0000313" key="4">
    <source>
        <dbReference type="Proteomes" id="UP000504634"/>
    </source>
</evidence>
<feature type="domain" description="EGF-like" evidence="3">
    <location>
        <begin position="383"/>
        <end position="415"/>
    </location>
</feature>
<dbReference type="PANTHER" id="PTHR24047">
    <property type="entry name" value="FI01909P-RELATED"/>
    <property type="match status" value="1"/>
</dbReference>
<dbReference type="PANTHER" id="PTHR24047:SF29">
    <property type="entry name" value="EATER-RELATED"/>
    <property type="match status" value="1"/>
</dbReference>
<organism evidence="4 5">
    <name type="scientific">Drosophila lebanonensis</name>
    <name type="common">Fruit fly</name>
    <name type="synonym">Scaptodrosophila lebanonensis</name>
    <dbReference type="NCBI Taxonomy" id="7225"/>
    <lineage>
        <taxon>Eukaryota</taxon>
        <taxon>Metazoa</taxon>
        <taxon>Ecdysozoa</taxon>
        <taxon>Arthropoda</taxon>
        <taxon>Hexapoda</taxon>
        <taxon>Insecta</taxon>
        <taxon>Pterygota</taxon>
        <taxon>Neoptera</taxon>
        <taxon>Endopterygota</taxon>
        <taxon>Diptera</taxon>
        <taxon>Brachycera</taxon>
        <taxon>Muscomorpha</taxon>
        <taxon>Ephydroidea</taxon>
        <taxon>Drosophilidae</taxon>
        <taxon>Scaptodrosophila</taxon>
    </lineage>
</organism>
<keyword evidence="1" id="KW-0812">Transmembrane</keyword>
<feature type="chain" id="PRO_5026790619" evidence="2">
    <location>
        <begin position="18"/>
        <end position="714"/>
    </location>
</feature>
<keyword evidence="1" id="KW-0472">Membrane</keyword>
<dbReference type="RefSeq" id="XP_030377141.1">
    <property type="nucleotide sequence ID" value="XM_030521281.1"/>
</dbReference>
<evidence type="ECO:0000256" key="2">
    <source>
        <dbReference type="SAM" id="SignalP"/>
    </source>
</evidence>
<name>A0A6J2TKI5_DROLE</name>
<sequence>MLPVNIILFLFLPLVTANVDKDPNLCLESKIVYYTEMDMSGKRFGNLFGLPFSPGKIVNKTRLEPYHTCCAGYSRDSQEHKCQPICSKGCPAHSTCAEPDECVCGSGYADGHDGTCQPVCSPACGNNSYCKEPDVCPCNPGYARSTKAVRGDCKPICDYPTCGLNSACVSPNQCKCAEGYEEVDANKTIYNCKPRCHETCINATCSSPNYCTCNEGYQYVSDRNGTACKPICEGCQFGDCISPGNCHCWEGPDCPTGLCSVPGTCNCEQGHRWNGTVCEPQCEQCESNSYCQKPGVCACNEGYHMVKDNNQCVPKCSEECGAHSFCAQPEECRCQPGYAKVANASCQPTCESRCPPNTHCGAPNTCLCQEGYYLDDHELCQPRCTNCGKHSHCTAPGVCVCDEGYLKAHWSTDCLPKCIMYCGDHGHCSSPGHCECDAGYEKNQFGACQRICLSACGANSHCTGNGVCECIAGYATKDVASAEGCQLISNNSDSLLAAVPLTTTATATIGTTSTTVRFVPWRTESPSATTTEKVKPTTRAGAVPRKILELDFAISQAVSLCANKCECWKEYDELGPLSSSSCTKLCINGLKTSCLDLSYCRCNPSSDLICNGTSPVSGEINSDSAESDEIRFVCTKAPSKPSPATDPSQGKAELHADKVGTKWPTILGWCLVASLLVMAVVGSTLLYLRHKRQNAARGSYSSPGLLSESFEEDL</sequence>
<feature type="domain" description="EGF-like" evidence="3">
    <location>
        <begin position="281"/>
        <end position="313"/>
    </location>
</feature>
<evidence type="ECO:0000313" key="5">
    <source>
        <dbReference type="RefSeq" id="XP_030377141.1"/>
    </source>
</evidence>